<dbReference type="Pfam" id="PF13372">
    <property type="entry name" value="Alginate_exp"/>
    <property type="match status" value="1"/>
</dbReference>
<dbReference type="InterPro" id="IPR053728">
    <property type="entry name" value="Alginate_Permeability_Chnl"/>
</dbReference>
<keyword evidence="4" id="KW-1185">Reference proteome</keyword>
<dbReference type="AlphaFoldDB" id="A0A517Y683"/>
<evidence type="ECO:0000256" key="1">
    <source>
        <dbReference type="SAM" id="SignalP"/>
    </source>
</evidence>
<dbReference type="RefSeq" id="WP_238397674.1">
    <property type="nucleotide sequence ID" value="NZ_CP036274.1"/>
</dbReference>
<accession>A0A517Y683</accession>
<evidence type="ECO:0000259" key="2">
    <source>
        <dbReference type="Pfam" id="PF13372"/>
    </source>
</evidence>
<dbReference type="InterPro" id="IPR025388">
    <property type="entry name" value="Alginate_export_dom"/>
</dbReference>
<proteinExistence type="predicted"/>
<keyword evidence="1" id="KW-0732">Signal</keyword>
<name>A0A517Y683_9BACT</name>
<feature type="domain" description="Alginate export" evidence="2">
    <location>
        <begin position="132"/>
        <end position="507"/>
    </location>
</feature>
<dbReference type="EMBL" id="CP036274">
    <property type="protein sequence ID" value="QDU25749.1"/>
    <property type="molecule type" value="Genomic_DNA"/>
</dbReference>
<gene>
    <name evidence="3" type="ORF">ETAA8_08190</name>
</gene>
<sequence precursor="true">MNARSLPLWLACCFASSLLSMPRLSSAELPLAAFDDSGETDLHQPSGEFPISATADAANLDALAPPCNCPECQKKGAADAKKKQAELKKAIASAYAPLFHNNKFAYINSPLYTDWYPGDRFKQIPLGCDSMLDIGGQYRARYMHEHNFRGFGLNGLDDDFLLHRTRIFANAKLGDRWRAYVEYIDAESNNENLVPRAIEVNRSDLLNLFVDYKIYENCCDGSLTGRIGRQELLYGSERLISPLDWANTRRTFEGAKLMWADADWNIDLFYTNPVFVHPVRFDSPLDDQEFFGGWATYKAIKDQTIDLYALQFNNSLGLNNFQYTSLGGRWLGTNCDWLWELEGGVQFGENTDGSAHGAGFFTTGLGRKWPKHCWKPQIWAYYDWAEGGEVRGAGQGFNHLFPLAHKYLGFMDLFGRSNIHTPNVQLTWQPHEKVKMLVWYYYFMLQNGTDTPYNVNMTPFNPGNAPASRDLGHEIDITATYAINARMDLLIGYSHFFAGQYYANTTPPPGINFPSGADFFYLQFQWNF</sequence>
<evidence type="ECO:0000313" key="4">
    <source>
        <dbReference type="Proteomes" id="UP000315017"/>
    </source>
</evidence>
<dbReference type="Gene3D" id="2.40.160.100">
    <property type="match status" value="1"/>
</dbReference>
<feature type="chain" id="PRO_5021742649" description="Alginate export domain-containing protein" evidence="1">
    <location>
        <begin position="28"/>
        <end position="528"/>
    </location>
</feature>
<dbReference type="SUPFAM" id="SSF56935">
    <property type="entry name" value="Porins"/>
    <property type="match status" value="1"/>
</dbReference>
<protein>
    <recommendedName>
        <fullName evidence="2">Alginate export domain-containing protein</fullName>
    </recommendedName>
</protein>
<reference evidence="3 4" key="1">
    <citation type="submission" date="2019-02" db="EMBL/GenBank/DDBJ databases">
        <title>Deep-cultivation of Planctomycetes and their phenomic and genomic characterization uncovers novel biology.</title>
        <authorList>
            <person name="Wiegand S."/>
            <person name="Jogler M."/>
            <person name="Boedeker C."/>
            <person name="Pinto D."/>
            <person name="Vollmers J."/>
            <person name="Rivas-Marin E."/>
            <person name="Kohn T."/>
            <person name="Peeters S.H."/>
            <person name="Heuer A."/>
            <person name="Rast P."/>
            <person name="Oberbeckmann S."/>
            <person name="Bunk B."/>
            <person name="Jeske O."/>
            <person name="Meyerdierks A."/>
            <person name="Storesund J.E."/>
            <person name="Kallscheuer N."/>
            <person name="Luecker S."/>
            <person name="Lage O.M."/>
            <person name="Pohl T."/>
            <person name="Merkel B.J."/>
            <person name="Hornburger P."/>
            <person name="Mueller R.-W."/>
            <person name="Bruemmer F."/>
            <person name="Labrenz M."/>
            <person name="Spormann A.M."/>
            <person name="Op den Camp H."/>
            <person name="Overmann J."/>
            <person name="Amann R."/>
            <person name="Jetten M.S.M."/>
            <person name="Mascher T."/>
            <person name="Medema M.H."/>
            <person name="Devos D.P."/>
            <person name="Kaster A.-K."/>
            <person name="Ovreas L."/>
            <person name="Rohde M."/>
            <person name="Galperin M.Y."/>
            <person name="Jogler C."/>
        </authorList>
    </citation>
    <scope>NUCLEOTIDE SEQUENCE [LARGE SCALE GENOMIC DNA]</scope>
    <source>
        <strain evidence="3 4">ETA_A8</strain>
    </source>
</reference>
<dbReference type="Proteomes" id="UP000315017">
    <property type="component" value="Chromosome"/>
</dbReference>
<organism evidence="3 4">
    <name type="scientific">Anatilimnocola aggregata</name>
    <dbReference type="NCBI Taxonomy" id="2528021"/>
    <lineage>
        <taxon>Bacteria</taxon>
        <taxon>Pseudomonadati</taxon>
        <taxon>Planctomycetota</taxon>
        <taxon>Planctomycetia</taxon>
        <taxon>Pirellulales</taxon>
        <taxon>Pirellulaceae</taxon>
        <taxon>Anatilimnocola</taxon>
    </lineage>
</organism>
<dbReference type="KEGG" id="aagg:ETAA8_08190"/>
<feature type="signal peptide" evidence="1">
    <location>
        <begin position="1"/>
        <end position="27"/>
    </location>
</feature>
<evidence type="ECO:0000313" key="3">
    <source>
        <dbReference type="EMBL" id="QDU25749.1"/>
    </source>
</evidence>